<feature type="transmembrane region" description="Helical" evidence="1">
    <location>
        <begin position="130"/>
        <end position="150"/>
    </location>
</feature>
<dbReference type="Proteomes" id="UP000236311">
    <property type="component" value="Unassembled WGS sequence"/>
</dbReference>
<evidence type="ECO:0000313" key="2">
    <source>
        <dbReference type="EMBL" id="SOY32537.1"/>
    </source>
</evidence>
<keyword evidence="1" id="KW-0472">Membrane</keyword>
<gene>
    <name evidence="2" type="ORF">AMURIS_05302</name>
</gene>
<protein>
    <recommendedName>
        <fullName evidence="4">ABC-2 family transporter protein</fullName>
    </recommendedName>
</protein>
<feature type="transmembrane region" description="Helical" evidence="1">
    <location>
        <begin position="156"/>
        <end position="179"/>
    </location>
</feature>
<name>A0A2K4ZPZ6_9FIRM</name>
<keyword evidence="3" id="KW-1185">Reference proteome</keyword>
<evidence type="ECO:0000256" key="1">
    <source>
        <dbReference type="SAM" id="Phobius"/>
    </source>
</evidence>
<feature type="transmembrane region" description="Helical" evidence="1">
    <location>
        <begin position="209"/>
        <end position="234"/>
    </location>
</feature>
<dbReference type="EMBL" id="OFSM01000054">
    <property type="protein sequence ID" value="SOY32537.1"/>
    <property type="molecule type" value="Genomic_DNA"/>
</dbReference>
<dbReference type="RefSeq" id="WP_103242472.1">
    <property type="nucleotide sequence ID" value="NZ_JANJZD010000042.1"/>
</dbReference>
<reference evidence="2 3" key="1">
    <citation type="submission" date="2018-01" db="EMBL/GenBank/DDBJ databases">
        <authorList>
            <person name="Gaut B.S."/>
            <person name="Morton B.R."/>
            <person name="Clegg M.T."/>
            <person name="Duvall M.R."/>
        </authorList>
    </citation>
    <scope>NUCLEOTIDE SEQUENCE [LARGE SCALE GENOMIC DNA]</scope>
    <source>
        <strain evidence="2">GP69</strain>
    </source>
</reference>
<feature type="transmembrane region" description="Helical" evidence="1">
    <location>
        <begin position="186"/>
        <end position="203"/>
    </location>
</feature>
<sequence length="250" mass="29605">MHLEKKLKDYKTSMKIVPKEQNIKETVRKSIEVYCSVEEDRLLTYHEFLWAQLRLIRKRWWLFQLVLLLVLWSALPSLQGELHTQRLMGVAASLFIILIIPEFWKSQTYQSMEIEAASYYSLRQIYSARMLLFGIVDIVLISVFCWLSFFMLNVTLLQILIQFILPMTVTAGICFGMLCSKHPFNEAVAIMMCIGWSSVWLFIVLNERIYAAIAYPVWIIFLGIALLFTVFIIYRTLYCYNDYWEENLWS</sequence>
<evidence type="ECO:0008006" key="4">
    <source>
        <dbReference type="Google" id="ProtNLM"/>
    </source>
</evidence>
<keyword evidence="1" id="KW-1133">Transmembrane helix</keyword>
<dbReference type="OrthoDB" id="1691759at2"/>
<dbReference type="AlphaFoldDB" id="A0A2K4ZPZ6"/>
<proteinExistence type="predicted"/>
<keyword evidence="1" id="KW-0812">Transmembrane</keyword>
<organism evidence="2 3">
    <name type="scientific">Acetatifactor muris</name>
    <dbReference type="NCBI Taxonomy" id="879566"/>
    <lineage>
        <taxon>Bacteria</taxon>
        <taxon>Bacillati</taxon>
        <taxon>Bacillota</taxon>
        <taxon>Clostridia</taxon>
        <taxon>Lachnospirales</taxon>
        <taxon>Lachnospiraceae</taxon>
        <taxon>Acetatifactor</taxon>
    </lineage>
</organism>
<evidence type="ECO:0000313" key="3">
    <source>
        <dbReference type="Proteomes" id="UP000236311"/>
    </source>
</evidence>
<feature type="transmembrane region" description="Helical" evidence="1">
    <location>
        <begin position="84"/>
        <end position="104"/>
    </location>
</feature>
<feature type="transmembrane region" description="Helical" evidence="1">
    <location>
        <begin position="60"/>
        <end position="78"/>
    </location>
</feature>
<accession>A0A2K4ZPZ6</accession>